<dbReference type="AlphaFoldDB" id="A0A5C5WZ84"/>
<organism evidence="1 2">
    <name type="scientific">Allorhodopirellula solitaria</name>
    <dbReference type="NCBI Taxonomy" id="2527987"/>
    <lineage>
        <taxon>Bacteria</taxon>
        <taxon>Pseudomonadati</taxon>
        <taxon>Planctomycetota</taxon>
        <taxon>Planctomycetia</taxon>
        <taxon>Pirellulales</taxon>
        <taxon>Pirellulaceae</taxon>
        <taxon>Allorhodopirellula</taxon>
    </lineage>
</organism>
<proteinExistence type="predicted"/>
<gene>
    <name evidence="1" type="ORF">CA85_47580</name>
</gene>
<accession>A0A5C5WZ84</accession>
<reference evidence="1 2" key="1">
    <citation type="submission" date="2019-02" db="EMBL/GenBank/DDBJ databases">
        <title>Deep-cultivation of Planctomycetes and their phenomic and genomic characterization uncovers novel biology.</title>
        <authorList>
            <person name="Wiegand S."/>
            <person name="Jogler M."/>
            <person name="Boedeker C."/>
            <person name="Pinto D."/>
            <person name="Vollmers J."/>
            <person name="Rivas-Marin E."/>
            <person name="Kohn T."/>
            <person name="Peeters S.H."/>
            <person name="Heuer A."/>
            <person name="Rast P."/>
            <person name="Oberbeckmann S."/>
            <person name="Bunk B."/>
            <person name="Jeske O."/>
            <person name="Meyerdierks A."/>
            <person name="Storesund J.E."/>
            <person name="Kallscheuer N."/>
            <person name="Luecker S."/>
            <person name="Lage O.M."/>
            <person name="Pohl T."/>
            <person name="Merkel B.J."/>
            <person name="Hornburger P."/>
            <person name="Mueller R.-W."/>
            <person name="Bruemmer F."/>
            <person name="Labrenz M."/>
            <person name="Spormann A.M."/>
            <person name="Op Den Camp H."/>
            <person name="Overmann J."/>
            <person name="Amann R."/>
            <person name="Jetten M.S.M."/>
            <person name="Mascher T."/>
            <person name="Medema M.H."/>
            <person name="Devos D.P."/>
            <person name="Kaster A.-K."/>
            <person name="Ovreas L."/>
            <person name="Rohde M."/>
            <person name="Galperin M.Y."/>
            <person name="Jogler C."/>
        </authorList>
    </citation>
    <scope>NUCLEOTIDE SEQUENCE [LARGE SCALE GENOMIC DNA]</scope>
    <source>
        <strain evidence="1 2">CA85</strain>
    </source>
</reference>
<comment type="caution">
    <text evidence="1">The sequence shown here is derived from an EMBL/GenBank/DDBJ whole genome shotgun (WGS) entry which is preliminary data.</text>
</comment>
<evidence type="ECO:0000313" key="1">
    <source>
        <dbReference type="EMBL" id="TWT55860.1"/>
    </source>
</evidence>
<name>A0A5C5WZ84_9BACT</name>
<dbReference type="Proteomes" id="UP000318053">
    <property type="component" value="Unassembled WGS sequence"/>
</dbReference>
<dbReference type="EMBL" id="SJPK01000021">
    <property type="protein sequence ID" value="TWT55860.1"/>
    <property type="molecule type" value="Genomic_DNA"/>
</dbReference>
<keyword evidence="2" id="KW-1185">Reference proteome</keyword>
<sequence>MHRFLYRSTNDFCANRRCILGPGRQLLKHASVAPIRVLDESHGVVHQQICGDTNIVVFERAWIKFPAFSDLREAELRTIEHIEAFCNASCIQHSLSYWTLVAQCHSARQSHVSVRRVPTRPETPSWFVSPNDCEAHGLSATAQLPVHKIVVLLSVSQFLSKLRDYISYDTKYSFSIQLTKFSSQLRHAFCARRQQDSQSIYSIVVRRAQIEWRPNLARKRELLCAVL</sequence>
<protein>
    <submittedName>
        <fullName evidence="1">Uncharacterized protein</fullName>
    </submittedName>
</protein>
<evidence type="ECO:0000313" key="2">
    <source>
        <dbReference type="Proteomes" id="UP000318053"/>
    </source>
</evidence>